<dbReference type="GeneID" id="118465595"/>
<sequence length="599" mass="67502">MMKRVRLIVLIVQRVLITAAVFFAAIVLIYFTAIDPRERYSSCDRLCNPADWPRICRFQLVIEKRTLFRDGSRILRNGISDNTTSQRDRTEQGSPSFSYYTVNGRYVGPTLTVCEHDFLVVDVENRVAGESIALHWTGQSQRRTPFMDGVPMITQCPIASYTRFQYKFQADRAGTQLYHGFAGGERTRGLLGALVVRSSSEQRRPEGIPSTESVWIVTEHGGQLGVNGERHWQESIPGNATTRGHRIRLLYASSCRYWLEVEHHRLTVLALDGSLLGPAIVDRVLLHDGLRMDLVLHVGPGTIKPDYEIRFTPMDKAESCYQRSVFRLQYEAPLGPQSIEHNLSQPAAERIVLDLAGETNHSEAQAGERILHLKDLHGDQFPTNLRSCDTRLEFTITSQVVADFAGGPFEDEMYHETVHAVNGFTFAFPSVLMLREPASKELRPQICGPRSLPRKCHPMMARCECVHVAHLEAGQRVEMVLINADPANDYTYQLHGHTLFVVGVADGHRSDPRKISRHFDRPPARDTIVVQRDSVLVVRFVASNTGAWLLRDIGARGWSRGLDVVLQVGNPQYPTPGTFSIPTDFPACHHFVGPRYFLI</sequence>
<proteinExistence type="inferred from homology"/>
<evidence type="ECO:0000256" key="4">
    <source>
        <dbReference type="ARBA" id="ARBA00023008"/>
    </source>
</evidence>
<evidence type="ECO:0000256" key="1">
    <source>
        <dbReference type="ARBA" id="ARBA00010609"/>
    </source>
</evidence>
<reference evidence="5 6" key="1">
    <citation type="journal article" date="2017" name="G3 (Bethesda)">
        <title>The Physical Genome Mapping of Anopheles albimanus Corrected Scaffold Misassemblies and Identified Interarm Rearrangements in Genus Anopheles.</title>
        <authorList>
            <person name="Artemov G.N."/>
            <person name="Peery A.N."/>
            <person name="Jiang X."/>
            <person name="Tu Z."/>
            <person name="Stegniy V.N."/>
            <person name="Sharakhova M.V."/>
            <person name="Sharakhov I.V."/>
        </authorList>
    </citation>
    <scope>NUCLEOTIDE SEQUENCE [LARGE SCALE GENOMIC DNA]</scope>
    <source>
        <strain evidence="5 6">ALBI9_A</strain>
    </source>
</reference>
<evidence type="ECO:0000313" key="5">
    <source>
        <dbReference type="EnsemblMetazoa" id="AALB006139-PA"/>
    </source>
</evidence>
<organism evidence="5 6">
    <name type="scientific">Anopheles albimanus</name>
    <name type="common">New world malaria mosquito</name>
    <dbReference type="NCBI Taxonomy" id="7167"/>
    <lineage>
        <taxon>Eukaryota</taxon>
        <taxon>Metazoa</taxon>
        <taxon>Ecdysozoa</taxon>
        <taxon>Arthropoda</taxon>
        <taxon>Hexapoda</taxon>
        <taxon>Insecta</taxon>
        <taxon>Pterygota</taxon>
        <taxon>Neoptera</taxon>
        <taxon>Endopterygota</taxon>
        <taxon>Diptera</taxon>
        <taxon>Nematocera</taxon>
        <taxon>Culicoidea</taxon>
        <taxon>Culicidae</taxon>
        <taxon>Anophelinae</taxon>
        <taxon>Anopheles</taxon>
    </lineage>
</organism>
<reference evidence="5" key="2">
    <citation type="submission" date="2022-08" db="UniProtKB">
        <authorList>
            <consortium name="EnsemblMetazoa"/>
        </authorList>
    </citation>
    <scope>IDENTIFICATION</scope>
    <source>
        <strain evidence="5">STECLA/ALBI9_A</strain>
    </source>
</reference>
<dbReference type="RefSeq" id="XP_035789854.1">
    <property type="nucleotide sequence ID" value="XM_035933961.1"/>
</dbReference>
<dbReference type="EnsemblMetazoa" id="AALB006139-RA">
    <property type="protein sequence ID" value="AALB006139-PA"/>
    <property type="gene ID" value="AALB006139"/>
</dbReference>
<keyword evidence="2" id="KW-0479">Metal-binding</keyword>
<evidence type="ECO:0000313" key="6">
    <source>
        <dbReference type="Proteomes" id="UP000069272"/>
    </source>
</evidence>
<dbReference type="Gene3D" id="2.60.40.420">
    <property type="entry name" value="Cupredoxins - blue copper proteins"/>
    <property type="match status" value="3"/>
</dbReference>
<dbReference type="KEGG" id="aali:118465595"/>
<dbReference type="VEuPathDB" id="VectorBase:AALB20_030814"/>
<dbReference type="InterPro" id="IPR011707">
    <property type="entry name" value="Cu-oxidase-like_N"/>
</dbReference>
<comment type="similarity">
    <text evidence="1">Belongs to the multicopper oxidase family.</text>
</comment>
<dbReference type="PANTHER" id="PTHR11709">
    <property type="entry name" value="MULTI-COPPER OXIDASE"/>
    <property type="match status" value="1"/>
</dbReference>
<protein>
    <recommendedName>
        <fullName evidence="7">Plastocyanin-like domain-containing protein</fullName>
    </recommendedName>
</protein>
<keyword evidence="4" id="KW-0186">Copper</keyword>
<name>A0A182FHZ5_ANOAL</name>
<dbReference type="PANTHER" id="PTHR11709:SF394">
    <property type="entry name" value="FI03373P-RELATED"/>
    <property type="match status" value="1"/>
</dbReference>
<dbReference type="Proteomes" id="UP000069272">
    <property type="component" value="Chromosome 3L"/>
</dbReference>
<dbReference type="STRING" id="7167.A0A182FHZ5"/>
<dbReference type="GO" id="GO:0005886">
    <property type="term" value="C:plasma membrane"/>
    <property type="evidence" value="ECO:0007669"/>
    <property type="project" value="TreeGrafter"/>
</dbReference>
<dbReference type="InterPro" id="IPR045087">
    <property type="entry name" value="Cu-oxidase_fam"/>
</dbReference>
<dbReference type="AlphaFoldDB" id="A0A182FHZ5"/>
<dbReference type="GO" id="GO:0006826">
    <property type="term" value="P:iron ion transport"/>
    <property type="evidence" value="ECO:0007669"/>
    <property type="project" value="TreeGrafter"/>
</dbReference>
<dbReference type="SUPFAM" id="SSF49503">
    <property type="entry name" value="Cupredoxins"/>
    <property type="match status" value="2"/>
</dbReference>
<evidence type="ECO:0000256" key="2">
    <source>
        <dbReference type="ARBA" id="ARBA00022723"/>
    </source>
</evidence>
<dbReference type="Pfam" id="PF07732">
    <property type="entry name" value="Cu-oxidase_3"/>
    <property type="match status" value="1"/>
</dbReference>
<accession>A0A182FHZ5</accession>
<evidence type="ECO:0008006" key="7">
    <source>
        <dbReference type="Google" id="ProtNLM"/>
    </source>
</evidence>
<dbReference type="GO" id="GO:0005507">
    <property type="term" value="F:copper ion binding"/>
    <property type="evidence" value="ECO:0007669"/>
    <property type="project" value="InterPro"/>
</dbReference>
<keyword evidence="6" id="KW-1185">Reference proteome</keyword>
<dbReference type="CDD" id="cd13858">
    <property type="entry name" value="CuRO_1_tcLCC2_insect_like"/>
    <property type="match status" value="1"/>
</dbReference>
<dbReference type="GO" id="GO:0016491">
    <property type="term" value="F:oxidoreductase activity"/>
    <property type="evidence" value="ECO:0007669"/>
    <property type="project" value="UniProtKB-KW"/>
</dbReference>
<dbReference type="Pfam" id="PF07731">
    <property type="entry name" value="Cu-oxidase_2"/>
    <property type="match status" value="1"/>
</dbReference>
<dbReference type="InterPro" id="IPR011706">
    <property type="entry name" value="Cu-oxidase_C"/>
</dbReference>
<dbReference type="VEuPathDB" id="VectorBase:AALB006139"/>
<dbReference type="InterPro" id="IPR008972">
    <property type="entry name" value="Cupredoxin"/>
</dbReference>
<dbReference type="OrthoDB" id="2121828at2759"/>
<keyword evidence="3" id="KW-0560">Oxidoreductase</keyword>
<evidence type="ECO:0000256" key="3">
    <source>
        <dbReference type="ARBA" id="ARBA00023002"/>
    </source>
</evidence>